<gene>
    <name evidence="1" type="ORF">METZ01_LOCUS331077</name>
</gene>
<feature type="non-terminal residue" evidence="1">
    <location>
        <position position="38"/>
    </location>
</feature>
<name>A0A382PXZ5_9ZZZZ</name>
<accession>A0A382PXZ5</accession>
<organism evidence="1">
    <name type="scientific">marine metagenome</name>
    <dbReference type="NCBI Taxonomy" id="408172"/>
    <lineage>
        <taxon>unclassified sequences</taxon>
        <taxon>metagenomes</taxon>
        <taxon>ecological metagenomes</taxon>
    </lineage>
</organism>
<protein>
    <submittedName>
        <fullName evidence="1">Uncharacterized protein</fullName>
    </submittedName>
</protein>
<sequence>IRLVQNFFVYLFKQCMASMYVANNKYLGKIIHLSIHWL</sequence>
<reference evidence="1" key="1">
    <citation type="submission" date="2018-05" db="EMBL/GenBank/DDBJ databases">
        <authorList>
            <person name="Lanie J.A."/>
            <person name="Ng W.-L."/>
            <person name="Kazmierczak K.M."/>
            <person name="Andrzejewski T.M."/>
            <person name="Davidsen T.M."/>
            <person name="Wayne K.J."/>
            <person name="Tettelin H."/>
            <person name="Glass J.I."/>
            <person name="Rusch D."/>
            <person name="Podicherti R."/>
            <person name="Tsui H.-C.T."/>
            <person name="Winkler M.E."/>
        </authorList>
    </citation>
    <scope>NUCLEOTIDE SEQUENCE</scope>
</reference>
<feature type="non-terminal residue" evidence="1">
    <location>
        <position position="1"/>
    </location>
</feature>
<dbReference type="EMBL" id="UINC01110606">
    <property type="protein sequence ID" value="SVC78223.1"/>
    <property type="molecule type" value="Genomic_DNA"/>
</dbReference>
<evidence type="ECO:0000313" key="1">
    <source>
        <dbReference type="EMBL" id="SVC78223.1"/>
    </source>
</evidence>
<dbReference type="AlphaFoldDB" id="A0A382PXZ5"/>
<proteinExistence type="predicted"/>